<reference evidence="2 3" key="1">
    <citation type="journal article" date="2011" name="J. Bacteriol.">
        <title>Complete genome sequence and updated annotation of Desulfovibrio alaskensis G20.</title>
        <authorList>
            <person name="Hauser L.J."/>
            <person name="Land M.L."/>
            <person name="Brown S.D."/>
            <person name="Larimer F."/>
            <person name="Keller K.L."/>
            <person name="Rapp-Giles B.J."/>
            <person name="Price M.N."/>
            <person name="Lin M."/>
            <person name="Bruce D.C."/>
            <person name="Detter J.C."/>
            <person name="Tapia R."/>
            <person name="Han C.S."/>
            <person name="Goodwin L.A."/>
            <person name="Cheng J.F."/>
            <person name="Pitluck S."/>
            <person name="Copeland A."/>
            <person name="Lucas S."/>
            <person name="Nolan M."/>
            <person name="Lapidus A.L."/>
            <person name="Palumbo A.V."/>
            <person name="Wall J.D."/>
        </authorList>
    </citation>
    <scope>NUCLEOTIDE SEQUENCE [LARGE SCALE GENOMIC DNA]</scope>
    <source>
        <strain evidence="3">ATCC BAA 1058 / DSM 17464 / G20</strain>
    </source>
</reference>
<keyword evidence="1" id="KW-0732">Signal</keyword>
<feature type="signal peptide" evidence="1">
    <location>
        <begin position="1"/>
        <end position="18"/>
    </location>
</feature>
<evidence type="ECO:0000313" key="2">
    <source>
        <dbReference type="EMBL" id="ABB36841.1"/>
    </source>
</evidence>
<organism evidence="2 3">
    <name type="scientific">Oleidesulfovibrio alaskensis (strain ATCC BAA-1058 / DSM 17464 / G20)</name>
    <name type="common">Desulfovibrio alaskensis</name>
    <dbReference type="NCBI Taxonomy" id="207559"/>
    <lineage>
        <taxon>Bacteria</taxon>
        <taxon>Pseudomonadati</taxon>
        <taxon>Thermodesulfobacteriota</taxon>
        <taxon>Desulfovibrionia</taxon>
        <taxon>Desulfovibrionales</taxon>
        <taxon>Desulfovibrionaceae</taxon>
        <taxon>Oleidesulfovibrio</taxon>
    </lineage>
</organism>
<dbReference type="KEGG" id="dde:Dde_0040"/>
<accession>Q317N5</accession>
<keyword evidence="2" id="KW-0449">Lipoprotein</keyword>
<dbReference type="AlphaFoldDB" id="Q317N5"/>
<evidence type="ECO:0000313" key="3">
    <source>
        <dbReference type="Proteomes" id="UP000002710"/>
    </source>
</evidence>
<dbReference type="RefSeq" id="WP_011366233.1">
    <property type="nucleotide sequence ID" value="NC_007519.1"/>
</dbReference>
<dbReference type="PROSITE" id="PS51257">
    <property type="entry name" value="PROKAR_LIPOPROTEIN"/>
    <property type="match status" value="1"/>
</dbReference>
<name>Q317N5_OLEA2</name>
<sequence>MKKSLIPALLLACVVALSGCTTGSSKTSGGTEEASQFLYYDFNDIVVPRDMKLKDSFVLGTGAERTGFLGFSGWVDSRSLTANTISNMQRDGWSLRFQFISPRTLLLFTKPDKFAVINITDGATNTELEVWVAPRRDNVGLEKPILDTPSMAVPGDITIKEEGLVN</sequence>
<protein>
    <submittedName>
        <fullName evidence="2">Putative lipoprotein</fullName>
    </submittedName>
</protein>
<feature type="chain" id="PRO_5004219832" evidence="1">
    <location>
        <begin position="19"/>
        <end position="166"/>
    </location>
</feature>
<dbReference type="STRING" id="207559.Dde_0040"/>
<proteinExistence type="predicted"/>
<dbReference type="HOGENOM" id="CLU_127047_0_0_7"/>
<keyword evidence="3" id="KW-1185">Reference proteome</keyword>
<dbReference type="Proteomes" id="UP000002710">
    <property type="component" value="Chromosome"/>
</dbReference>
<dbReference type="EMBL" id="CP000112">
    <property type="protein sequence ID" value="ABB36841.1"/>
    <property type="molecule type" value="Genomic_DNA"/>
</dbReference>
<dbReference type="eggNOG" id="ENOG5032BCF">
    <property type="taxonomic scope" value="Bacteria"/>
</dbReference>
<evidence type="ECO:0000256" key="1">
    <source>
        <dbReference type="SAM" id="SignalP"/>
    </source>
</evidence>
<gene>
    <name evidence="2" type="ordered locus">Dde_0040</name>
</gene>